<keyword evidence="2 12" id="KW-0547">Nucleotide-binding</keyword>
<evidence type="ECO:0000256" key="7">
    <source>
        <dbReference type="ARBA" id="ARBA00023235"/>
    </source>
</evidence>
<dbReference type="Gene3D" id="1.10.10.160">
    <property type="match status" value="1"/>
</dbReference>
<dbReference type="InterPro" id="IPR014017">
    <property type="entry name" value="DNA_helicase_UvrD-like_C"/>
</dbReference>
<dbReference type="Pfam" id="PF21196">
    <property type="entry name" value="PcrA_UvrD_tudor"/>
    <property type="match status" value="1"/>
</dbReference>
<evidence type="ECO:0000259" key="14">
    <source>
        <dbReference type="PROSITE" id="PS51198"/>
    </source>
</evidence>
<dbReference type="GO" id="GO:0005829">
    <property type="term" value="C:cytosol"/>
    <property type="evidence" value="ECO:0007669"/>
    <property type="project" value="TreeGrafter"/>
</dbReference>
<comment type="catalytic activity">
    <reaction evidence="8">
        <text>Couples ATP hydrolysis with the unwinding of duplex DNA by translocating in the 3'-5' direction.</text>
        <dbReference type="EC" id="5.6.2.4"/>
    </reaction>
</comment>
<dbReference type="GO" id="GO:0000725">
    <property type="term" value="P:recombinational repair"/>
    <property type="evidence" value="ECO:0007669"/>
    <property type="project" value="TreeGrafter"/>
</dbReference>
<dbReference type="PROSITE" id="PS51217">
    <property type="entry name" value="UVRD_HELICASE_CTER"/>
    <property type="match status" value="1"/>
</dbReference>
<dbReference type="GO" id="GO:0033202">
    <property type="term" value="C:DNA helicase complex"/>
    <property type="evidence" value="ECO:0007669"/>
    <property type="project" value="TreeGrafter"/>
</dbReference>
<protein>
    <recommendedName>
        <fullName evidence="9">DNA 3'-5' helicase</fullName>
        <ecNumber evidence="9">5.6.2.4</ecNumber>
    </recommendedName>
    <alternativeName>
        <fullName evidence="10">DNA 3'-5' helicase II</fullName>
    </alternativeName>
</protein>
<sequence length="833" mass="92411">MENNANTILEGLNSEQRRAVSCIDGPVLIVAGAGSGKTRVLTSRIAYILEKGCEPDRILALTFTKKAASEMKERIALMVGERKARRLFMGTFHSVFIRFLREFSESLGYPSNFTIYDTSDSTSAIKSCIKELQLDEKVYKPKDVLSRISMAKNSLVTPEAYRRNAVAQQNDAASRKPRICDIYQLYAQKCRQSGVMDFDDILLNMNILLRDNHAALESISGRFMYIMVDEYQDTNYAQYLILKKLGAAHHNICVVGDDSQSIYAFRGAKIENILNFRKDYPDNKTFRLEQNYRSTRTIVDAANSLIAKNSARIPKKCFSEGEEGEKIRLINAYTEQEEALLIASSIISRIRTDSAQYQDFAVLYRTNSQSRALEEALRKRNLPYVIYSGNSFYERAEVKDMMAYLKLAANLNDDESFKRVVNKPARGIGDTSLAALAAAAADNALPLFKAVYLQSVETYGLKPAAVQKLKVFCDMMLKFSSRSQSEDAGTLSTSIALESGLLMLYKSDNSIEGQSRAANVEELLNSVKTFVEERQSEYFEQMQADGTIGEGAEMAATDLPAVTLDEYLENVSLLSAVDMEEGEDATNRITLMTVHSSKGLEFPYVYVAGMEENIFPSGGSMASENDIEEERRLFYVAMTRAKKSVQLSFATTRMRNGKHESNSPSRFIREIDSRYILNPLGESAEDSGGEFSGSPAWSRQGSARPFSNPGYSSGTQGRQGGFPGYSYGRSGNVRQVATPGKGPAAAASGGSRTIIPSRKPAVTVVPPRPDAEFEPTPILQLKAGQRVEHNRFGFGKIIEITGGPSDLKAKISFDDYGDKILLLKYAKIRVVKD</sequence>
<feature type="domain" description="UvrD-like helicase C-terminal" evidence="15">
    <location>
        <begin position="296"/>
        <end position="599"/>
    </location>
</feature>
<reference evidence="16" key="2">
    <citation type="journal article" date="2021" name="PeerJ">
        <title>Extensive microbial diversity within the chicken gut microbiome revealed by metagenomics and culture.</title>
        <authorList>
            <person name="Gilroy R."/>
            <person name="Ravi A."/>
            <person name="Getino M."/>
            <person name="Pursley I."/>
            <person name="Horton D.L."/>
            <person name="Alikhan N.F."/>
            <person name="Baker D."/>
            <person name="Gharbi K."/>
            <person name="Hall N."/>
            <person name="Watson M."/>
            <person name="Adriaenssens E.M."/>
            <person name="Foster-Nyarko E."/>
            <person name="Jarju S."/>
            <person name="Secka A."/>
            <person name="Antonio M."/>
            <person name="Oren A."/>
            <person name="Chaudhuri R.R."/>
            <person name="La Ragione R."/>
            <person name="Hildebrand F."/>
            <person name="Pallen M.J."/>
        </authorList>
    </citation>
    <scope>NUCLEOTIDE SEQUENCE</scope>
    <source>
        <strain evidence="16">B2-22910</strain>
    </source>
</reference>
<dbReference type="InterPro" id="IPR027417">
    <property type="entry name" value="P-loop_NTPase"/>
</dbReference>
<reference evidence="16" key="1">
    <citation type="submission" date="2020-10" db="EMBL/GenBank/DDBJ databases">
        <authorList>
            <person name="Gilroy R."/>
        </authorList>
    </citation>
    <scope>NUCLEOTIDE SEQUENCE</scope>
    <source>
        <strain evidence="16">B2-22910</strain>
    </source>
</reference>
<dbReference type="GO" id="GO:0016787">
    <property type="term" value="F:hydrolase activity"/>
    <property type="evidence" value="ECO:0007669"/>
    <property type="project" value="UniProtKB-UniRule"/>
</dbReference>
<evidence type="ECO:0000256" key="8">
    <source>
        <dbReference type="ARBA" id="ARBA00034617"/>
    </source>
</evidence>
<evidence type="ECO:0000313" key="16">
    <source>
        <dbReference type="EMBL" id="MBO8471359.1"/>
    </source>
</evidence>
<gene>
    <name evidence="16" type="ORF">IAB82_06140</name>
</gene>
<dbReference type="AlphaFoldDB" id="A0A9D9IEQ9"/>
<comment type="catalytic activity">
    <reaction evidence="11">
        <text>ATP + H2O = ADP + phosphate + H(+)</text>
        <dbReference type="Rhea" id="RHEA:13065"/>
        <dbReference type="ChEBI" id="CHEBI:15377"/>
        <dbReference type="ChEBI" id="CHEBI:15378"/>
        <dbReference type="ChEBI" id="CHEBI:30616"/>
        <dbReference type="ChEBI" id="CHEBI:43474"/>
        <dbReference type="ChEBI" id="CHEBI:456216"/>
        <dbReference type="EC" id="5.6.2.4"/>
    </reaction>
</comment>
<evidence type="ECO:0000256" key="4">
    <source>
        <dbReference type="ARBA" id="ARBA00022806"/>
    </source>
</evidence>
<evidence type="ECO:0000256" key="1">
    <source>
        <dbReference type="ARBA" id="ARBA00009922"/>
    </source>
</evidence>
<dbReference type="SUPFAM" id="SSF52540">
    <property type="entry name" value="P-loop containing nucleoside triphosphate hydrolases"/>
    <property type="match status" value="1"/>
</dbReference>
<feature type="region of interest" description="Disordered" evidence="13">
    <location>
        <begin position="680"/>
        <end position="753"/>
    </location>
</feature>
<organism evidence="16 17">
    <name type="scientific">Candidatus Cryptobacteroides faecavium</name>
    <dbReference type="NCBI Taxonomy" id="2840762"/>
    <lineage>
        <taxon>Bacteria</taxon>
        <taxon>Pseudomonadati</taxon>
        <taxon>Bacteroidota</taxon>
        <taxon>Bacteroidia</taxon>
        <taxon>Bacteroidales</taxon>
        <taxon>Candidatus Cryptobacteroides</taxon>
    </lineage>
</organism>
<dbReference type="PROSITE" id="PS51198">
    <property type="entry name" value="UVRD_HELICASE_ATP_BIND"/>
    <property type="match status" value="1"/>
</dbReference>
<evidence type="ECO:0000256" key="3">
    <source>
        <dbReference type="ARBA" id="ARBA00022801"/>
    </source>
</evidence>
<accession>A0A9D9IEQ9</accession>
<dbReference type="PANTHER" id="PTHR11070:SF2">
    <property type="entry name" value="ATP-DEPENDENT DNA HELICASE SRS2"/>
    <property type="match status" value="1"/>
</dbReference>
<keyword evidence="5 12" id="KW-0067">ATP-binding</keyword>
<evidence type="ECO:0000256" key="13">
    <source>
        <dbReference type="SAM" id="MobiDB-lite"/>
    </source>
</evidence>
<evidence type="ECO:0000256" key="5">
    <source>
        <dbReference type="ARBA" id="ARBA00022840"/>
    </source>
</evidence>
<dbReference type="Proteomes" id="UP000823603">
    <property type="component" value="Unassembled WGS sequence"/>
</dbReference>
<evidence type="ECO:0000256" key="12">
    <source>
        <dbReference type="PROSITE-ProRule" id="PRU00560"/>
    </source>
</evidence>
<dbReference type="InterPro" id="IPR014016">
    <property type="entry name" value="UvrD-like_ATP-bd"/>
</dbReference>
<comment type="caution">
    <text evidence="16">The sequence shown here is derived from an EMBL/GenBank/DDBJ whole genome shotgun (WGS) entry which is preliminary data.</text>
</comment>
<dbReference type="InterPro" id="IPR000212">
    <property type="entry name" value="DNA_helicase_UvrD/REP"/>
</dbReference>
<dbReference type="EC" id="5.6.2.4" evidence="9"/>
<keyword evidence="3 12" id="KW-0378">Hydrolase</keyword>
<keyword evidence="4 12" id="KW-0347">Helicase</keyword>
<dbReference type="InterPro" id="IPR013986">
    <property type="entry name" value="DExx_box_DNA_helicase_dom_sf"/>
</dbReference>
<evidence type="ECO:0000256" key="2">
    <source>
        <dbReference type="ARBA" id="ARBA00022741"/>
    </source>
</evidence>
<keyword evidence="6" id="KW-0238">DNA-binding</keyword>
<dbReference type="CDD" id="cd18807">
    <property type="entry name" value="SF1_C_UvrD"/>
    <property type="match status" value="1"/>
</dbReference>
<feature type="compositionally biased region" description="Low complexity" evidence="13">
    <location>
        <begin position="739"/>
        <end position="751"/>
    </location>
</feature>
<dbReference type="EMBL" id="JADIMB010000090">
    <property type="protein sequence ID" value="MBO8471359.1"/>
    <property type="molecule type" value="Genomic_DNA"/>
</dbReference>
<dbReference type="Pfam" id="PF13361">
    <property type="entry name" value="UvrD_C"/>
    <property type="match status" value="1"/>
</dbReference>
<evidence type="ECO:0000256" key="9">
    <source>
        <dbReference type="ARBA" id="ARBA00034808"/>
    </source>
</evidence>
<keyword evidence="7" id="KW-0413">Isomerase</keyword>
<dbReference type="CDD" id="cd17932">
    <property type="entry name" value="DEXQc_UvrD"/>
    <property type="match status" value="1"/>
</dbReference>
<comment type="similarity">
    <text evidence="1">Belongs to the helicase family. UvrD subfamily.</text>
</comment>
<evidence type="ECO:0000256" key="6">
    <source>
        <dbReference type="ARBA" id="ARBA00023125"/>
    </source>
</evidence>
<evidence type="ECO:0000259" key="15">
    <source>
        <dbReference type="PROSITE" id="PS51217"/>
    </source>
</evidence>
<feature type="domain" description="UvrD-like helicase ATP-binding" evidence="14">
    <location>
        <begin position="10"/>
        <end position="295"/>
    </location>
</feature>
<evidence type="ECO:0000256" key="11">
    <source>
        <dbReference type="ARBA" id="ARBA00048988"/>
    </source>
</evidence>
<evidence type="ECO:0000313" key="17">
    <source>
        <dbReference type="Proteomes" id="UP000823603"/>
    </source>
</evidence>
<dbReference type="GO" id="GO:0003677">
    <property type="term" value="F:DNA binding"/>
    <property type="evidence" value="ECO:0007669"/>
    <property type="project" value="UniProtKB-KW"/>
</dbReference>
<dbReference type="Pfam" id="PF00580">
    <property type="entry name" value="UvrD-helicase"/>
    <property type="match status" value="1"/>
</dbReference>
<feature type="binding site" evidence="12">
    <location>
        <begin position="31"/>
        <end position="38"/>
    </location>
    <ligand>
        <name>ATP</name>
        <dbReference type="ChEBI" id="CHEBI:30616"/>
    </ligand>
</feature>
<evidence type="ECO:0000256" key="10">
    <source>
        <dbReference type="ARBA" id="ARBA00034923"/>
    </source>
</evidence>
<dbReference type="PANTHER" id="PTHR11070">
    <property type="entry name" value="UVRD / RECB / PCRA DNA HELICASE FAMILY MEMBER"/>
    <property type="match status" value="1"/>
</dbReference>
<dbReference type="Gene3D" id="1.10.486.10">
    <property type="entry name" value="PCRA, domain 4"/>
    <property type="match status" value="1"/>
</dbReference>
<dbReference type="GO" id="GO:0043138">
    <property type="term" value="F:3'-5' DNA helicase activity"/>
    <property type="evidence" value="ECO:0007669"/>
    <property type="project" value="UniProtKB-EC"/>
</dbReference>
<dbReference type="GO" id="GO:0005524">
    <property type="term" value="F:ATP binding"/>
    <property type="evidence" value="ECO:0007669"/>
    <property type="project" value="UniProtKB-UniRule"/>
</dbReference>
<name>A0A9D9IEQ9_9BACT</name>
<dbReference type="Gene3D" id="3.40.50.300">
    <property type="entry name" value="P-loop containing nucleotide triphosphate hydrolases"/>
    <property type="match status" value="2"/>
</dbReference>
<proteinExistence type="inferred from homology"/>